<sequence>MIEFLQLRHQLIPYLYSANFMTAFKGKALIEPIYYEYPLEEEAYNHRNQYNFGDQLMVAPITKKMNFNLQMGNVEVWFPEGIWYDFFTGQRYDGNVSLKVYREITEIPVFAKAGAIIPLDKNPLIKEEIPSEIIWKIFPGADGEYTLLEDDNETKAKFVEGIFTITSKQETMRKHTIVYGGKEIVSGKIGNFSIDLKEEEGQFDWDFATSLFRRLDIAEIDYEEKDQILQKLSLIKEYDKQVAYIKTIENAELEDSLFELLYSGK</sequence>
<evidence type="ECO:0000313" key="2">
    <source>
        <dbReference type="Proteomes" id="UP000192085"/>
    </source>
</evidence>
<dbReference type="GO" id="GO:0016787">
    <property type="term" value="F:hydrolase activity"/>
    <property type="evidence" value="ECO:0007669"/>
    <property type="project" value="UniProtKB-KW"/>
</dbReference>
<dbReference type="Gene3D" id="3.20.20.80">
    <property type="entry name" value="Glycosidases"/>
    <property type="match status" value="1"/>
</dbReference>
<organism evidence="1 2">
    <name type="scientific">Lactococcus lactis subsp. lactis</name>
    <name type="common">Streptococcus lactis</name>
    <dbReference type="NCBI Taxonomy" id="1360"/>
    <lineage>
        <taxon>Bacteria</taxon>
        <taxon>Bacillati</taxon>
        <taxon>Bacillota</taxon>
        <taxon>Bacilli</taxon>
        <taxon>Lactobacillales</taxon>
        <taxon>Streptococcaceae</taxon>
        <taxon>Lactococcus</taxon>
    </lineage>
</organism>
<dbReference type="Proteomes" id="UP000192085">
    <property type="component" value="Chromosome"/>
</dbReference>
<dbReference type="InterPro" id="IPR051816">
    <property type="entry name" value="Glycosyl_Hydrolase_31"/>
</dbReference>
<evidence type="ECO:0000313" key="1">
    <source>
        <dbReference type="EMBL" id="ARD98378.1"/>
    </source>
</evidence>
<dbReference type="Pfam" id="PF21365">
    <property type="entry name" value="Glyco_hydro_31_3rd"/>
    <property type="match status" value="1"/>
</dbReference>
<dbReference type="EMBL" id="CP015897">
    <property type="protein sequence ID" value="ARD98378.1"/>
    <property type="molecule type" value="Genomic_DNA"/>
</dbReference>
<dbReference type="AlphaFoldDB" id="A0A1V0NEK6"/>
<name>A0A1V0NEK6_LACLL</name>
<accession>A0A1V0NEK6</accession>
<dbReference type="SUPFAM" id="SSF51011">
    <property type="entry name" value="Glycosyl hydrolase domain"/>
    <property type="match status" value="1"/>
</dbReference>
<dbReference type="PANTHER" id="PTHR43863">
    <property type="entry name" value="HYDROLASE, PUTATIVE (AFU_ORTHOLOGUE AFUA_1G03140)-RELATED"/>
    <property type="match status" value="1"/>
</dbReference>
<protein>
    <submittedName>
        <fullName evidence="1">Alpha-glucosidase family 31 of glycosyl hydrolase</fullName>
    </submittedName>
</protein>
<dbReference type="RefSeq" id="WP_003130491.1">
    <property type="nucleotide sequence ID" value="NZ_CP015906.2"/>
</dbReference>
<proteinExistence type="predicted"/>
<gene>
    <name evidence="1" type="ORF">LL275_0746</name>
</gene>
<dbReference type="PANTHER" id="PTHR43863:SF2">
    <property type="entry name" value="MALTASE-GLUCOAMYLASE"/>
    <property type="match status" value="1"/>
</dbReference>
<dbReference type="InterPro" id="IPR013780">
    <property type="entry name" value="Glyco_hydro_b"/>
</dbReference>
<reference evidence="1 2" key="1">
    <citation type="journal article" date="2017" name="BMC Genomics">
        <title>Comparative and functional genomics of the Lactococcus lactis taxon; insights into evolution and niche adaptation.</title>
        <authorList>
            <person name="Kelleher P."/>
            <person name="Bottacini F."/>
            <person name="Mahony J."/>
            <person name="Kilcawley K.N."/>
            <person name="van Sinderen D."/>
        </authorList>
    </citation>
    <scope>NUCLEOTIDE SEQUENCE [LARGE SCALE GENOMIC DNA]</scope>
    <source>
        <strain evidence="1 2">275</strain>
    </source>
</reference>
<dbReference type="InterPro" id="IPR048395">
    <property type="entry name" value="Glyco_hydro_31_C"/>
</dbReference>
<dbReference type="Gene3D" id="2.60.40.1180">
    <property type="entry name" value="Golgi alpha-mannosidase II"/>
    <property type="match status" value="2"/>
</dbReference>
<keyword evidence="1" id="KW-0378">Hydrolase</keyword>